<accession>A0A1I1J7H5</accession>
<protein>
    <recommendedName>
        <fullName evidence="1">DUF6456 domain-containing protein</fullName>
    </recommendedName>
</protein>
<organism evidence="2 3">
    <name type="scientific">Devosia psychrophila</name>
    <dbReference type="NCBI Taxonomy" id="728005"/>
    <lineage>
        <taxon>Bacteria</taxon>
        <taxon>Pseudomonadati</taxon>
        <taxon>Pseudomonadota</taxon>
        <taxon>Alphaproteobacteria</taxon>
        <taxon>Hyphomicrobiales</taxon>
        <taxon>Devosiaceae</taxon>
        <taxon>Devosia</taxon>
    </lineage>
</organism>
<reference evidence="2 3" key="1">
    <citation type="submission" date="2016-10" db="EMBL/GenBank/DDBJ databases">
        <authorList>
            <person name="de Groot N.N."/>
        </authorList>
    </citation>
    <scope>NUCLEOTIDE SEQUENCE [LARGE SCALE GENOMIC DNA]</scope>
    <source>
        <strain evidence="2 3">CGMCC 1.10210</strain>
    </source>
</reference>
<evidence type="ECO:0000313" key="2">
    <source>
        <dbReference type="EMBL" id="SFC44569.1"/>
    </source>
</evidence>
<name>A0A1I1J7H5_9HYPH</name>
<evidence type="ECO:0000313" key="3">
    <source>
        <dbReference type="Proteomes" id="UP000182258"/>
    </source>
</evidence>
<dbReference type="AlphaFoldDB" id="A0A1I1J7H5"/>
<evidence type="ECO:0000259" key="1">
    <source>
        <dbReference type="Pfam" id="PF20057"/>
    </source>
</evidence>
<dbReference type="InterPro" id="IPR045599">
    <property type="entry name" value="DUF6456"/>
</dbReference>
<dbReference type="RefSeq" id="WP_052952648.1">
    <property type="nucleotide sequence ID" value="NZ_FOMB01000005.1"/>
</dbReference>
<dbReference type="OrthoDB" id="7476630at2"/>
<proteinExistence type="predicted"/>
<dbReference type="Pfam" id="PF20057">
    <property type="entry name" value="DUF6456"/>
    <property type="match status" value="1"/>
</dbReference>
<dbReference type="EMBL" id="FOMB01000005">
    <property type="protein sequence ID" value="SFC44569.1"/>
    <property type="molecule type" value="Genomic_DNA"/>
</dbReference>
<dbReference type="Proteomes" id="UP000182258">
    <property type="component" value="Unassembled WGS sequence"/>
</dbReference>
<gene>
    <name evidence="2" type="ORF">SAMN04488059_105100</name>
</gene>
<sequence length="156" mass="16609">MSARAPGDGAGDAFLGPHHLAAAERLERLILRAQLMPRVTMSYNPASAGGGNRGANSVETGSDSAAAARQKLNRLAGMLPPDCWGVLIDCYGLGKGLQVIETERRWPRRSAKLVLRIGLDQLAAQFGLAPHATGGERVPAQNWLEQRLPLIAAKLP</sequence>
<dbReference type="STRING" id="728005.SAMN04488059_105100"/>
<feature type="domain" description="DUF6456" evidence="1">
    <location>
        <begin position="8"/>
        <end position="127"/>
    </location>
</feature>